<dbReference type="Gene3D" id="3.40.640.10">
    <property type="entry name" value="Type I PLP-dependent aspartate aminotransferase-like (Major domain)"/>
    <property type="match status" value="1"/>
</dbReference>
<dbReference type="SUPFAM" id="SSF53383">
    <property type="entry name" value="PLP-dependent transferases"/>
    <property type="match status" value="1"/>
</dbReference>
<dbReference type="InterPro" id="IPR015424">
    <property type="entry name" value="PyrdxlP-dep_Trfase"/>
</dbReference>
<dbReference type="AlphaFoldDB" id="A0A7R8WUE3"/>
<dbReference type="PANTHER" id="PTHR30244">
    <property type="entry name" value="TRANSAMINASE"/>
    <property type="match status" value="1"/>
</dbReference>
<dbReference type="InterPro" id="IPR000653">
    <property type="entry name" value="DegT/StrS_aminotransferase"/>
</dbReference>
<name>A0A7R8WUE3_9CRUS</name>
<dbReference type="PIRSF" id="PIRSF000390">
    <property type="entry name" value="PLP_StrS"/>
    <property type="match status" value="1"/>
</dbReference>
<dbReference type="InterPro" id="IPR015421">
    <property type="entry name" value="PyrdxlP-dep_Trfase_major"/>
</dbReference>
<accession>A0A7R8WUE3</accession>
<dbReference type="PANTHER" id="PTHR30244:SF34">
    <property type="entry name" value="DTDP-4-AMINO-4,6-DIDEOXYGALACTOSE TRANSAMINASE"/>
    <property type="match status" value="1"/>
</dbReference>
<evidence type="ECO:0000313" key="1">
    <source>
        <dbReference type="EMBL" id="CAD7235327.1"/>
    </source>
</evidence>
<sequence length="360" mass="39948">MGGKELEYVTEAFEQNWIAPVGPGIEAFEHDLELFLGGQVHVAAMNSGTAAMHLALILAGVGSGDVVLCQSLTFCATANPILYQGARPVFVDSENESWNIDPNLLKQAIEEETKKGRKPKAVIAVHLYGMPAQWDEIANLCKAHHIPLIEDAAEALGATYKDRPCGSLGDYAILSFNGNKIISCGGGGALVCQNQEDKAKAIYLASQAKSVAAHYEHEALGYNYRLSNVLACIGRGQMEVLPERIRQKREVNTNYRKLLENTDVIFLNERSDTFSNYWLTTILCPTYELRERIRLAMAQENIECRPIWKPMHLQSLYRDAGQYVQGCSQNLFERGLCLPSGTAMTTSHWERIEAVLRALL</sequence>
<dbReference type="GO" id="GO:0008483">
    <property type="term" value="F:transaminase activity"/>
    <property type="evidence" value="ECO:0007669"/>
    <property type="project" value="TreeGrafter"/>
</dbReference>
<dbReference type="GO" id="GO:0000271">
    <property type="term" value="P:polysaccharide biosynthetic process"/>
    <property type="evidence" value="ECO:0007669"/>
    <property type="project" value="TreeGrafter"/>
</dbReference>
<gene>
    <name evidence="1" type="ORF">CTOB1V02_LOCUS13142</name>
</gene>
<dbReference type="GO" id="GO:0030170">
    <property type="term" value="F:pyridoxal phosphate binding"/>
    <property type="evidence" value="ECO:0007669"/>
    <property type="project" value="TreeGrafter"/>
</dbReference>
<dbReference type="EMBL" id="OB672211">
    <property type="protein sequence ID" value="CAD7235327.1"/>
    <property type="molecule type" value="Genomic_DNA"/>
</dbReference>
<dbReference type="OrthoDB" id="422066at2759"/>
<protein>
    <submittedName>
        <fullName evidence="1">Uncharacterized protein</fullName>
    </submittedName>
</protein>
<dbReference type="InterPro" id="IPR015422">
    <property type="entry name" value="PyrdxlP-dep_Trfase_small"/>
</dbReference>
<dbReference type="CDD" id="cd00616">
    <property type="entry name" value="AHBA_syn"/>
    <property type="match status" value="1"/>
</dbReference>
<reference evidence="1" key="1">
    <citation type="submission" date="2020-11" db="EMBL/GenBank/DDBJ databases">
        <authorList>
            <person name="Tran Van P."/>
        </authorList>
    </citation>
    <scope>NUCLEOTIDE SEQUENCE</scope>
</reference>
<proteinExistence type="predicted"/>
<dbReference type="Pfam" id="PF01041">
    <property type="entry name" value="DegT_DnrJ_EryC1"/>
    <property type="match status" value="1"/>
</dbReference>
<organism evidence="1">
    <name type="scientific">Cyprideis torosa</name>
    <dbReference type="NCBI Taxonomy" id="163714"/>
    <lineage>
        <taxon>Eukaryota</taxon>
        <taxon>Metazoa</taxon>
        <taxon>Ecdysozoa</taxon>
        <taxon>Arthropoda</taxon>
        <taxon>Crustacea</taxon>
        <taxon>Oligostraca</taxon>
        <taxon>Ostracoda</taxon>
        <taxon>Podocopa</taxon>
        <taxon>Podocopida</taxon>
        <taxon>Cytherocopina</taxon>
        <taxon>Cytheroidea</taxon>
        <taxon>Cytherideidae</taxon>
        <taxon>Cyprideis</taxon>
    </lineage>
</organism>
<dbReference type="Gene3D" id="3.90.1150.10">
    <property type="entry name" value="Aspartate Aminotransferase, domain 1"/>
    <property type="match status" value="1"/>
</dbReference>